<dbReference type="AlphaFoldDB" id="A0A0S6UFS4"/>
<dbReference type="Pfam" id="PF07992">
    <property type="entry name" value="Pyr_redox_2"/>
    <property type="match status" value="1"/>
</dbReference>
<dbReference type="GO" id="GO:0016491">
    <property type="term" value="F:oxidoreductase activity"/>
    <property type="evidence" value="ECO:0007669"/>
    <property type="project" value="InterPro"/>
</dbReference>
<comment type="cofactor">
    <cofactor evidence="1">
        <name>FAD</name>
        <dbReference type="ChEBI" id="CHEBI:57692"/>
    </cofactor>
</comment>
<dbReference type="Gene3D" id="3.30.390.30">
    <property type="match status" value="1"/>
</dbReference>
<dbReference type="InterPro" id="IPR041575">
    <property type="entry name" value="Rubredoxin_C"/>
</dbReference>
<evidence type="ECO:0000259" key="5">
    <source>
        <dbReference type="Pfam" id="PF18267"/>
    </source>
</evidence>
<dbReference type="InterPro" id="IPR016156">
    <property type="entry name" value="FAD/NAD-linked_Rdtase_dimer_sf"/>
</dbReference>
<dbReference type="Proteomes" id="UP000063718">
    <property type="component" value="Unassembled WGS sequence"/>
</dbReference>
<dbReference type="InterPro" id="IPR050260">
    <property type="entry name" value="FAD-bd_OxRdtase"/>
</dbReference>
<dbReference type="InterPro" id="IPR036188">
    <property type="entry name" value="FAD/NAD-bd_sf"/>
</dbReference>
<accession>A0A0S6UFS4</accession>
<name>A0A0S6UFS4_NEOTH</name>
<sequence length="409" mass="44791">MNYVLIGNSVAAVNAVAGIREYDREGDITIVSAENYYAYGRPLISYWLEQRVNEKNLPYRPETFFARNKVRVLLGRRAVRLDPEARQVFLDNGESLPYDRLLLATGGRPFLPSINGLTPENHYTFMTYDDARRLEKAASPGREAVILGAGPTGLKAMESLVRRGVKVTLVELADRIWAPALDPEAASMVADFLQDRGVNIYLNDTLEGVRRGDNGRLDLELKSCRRLAADILVVAIGVRPNVELLQDLPGVTINRGVVVGADLSTGLPGVYAAGDVVAGNPPLLPHAAIQGKIAGRNMAGGRETYKPLPPYNALGILGLHIISIGLSAAGEGYEILQEADPAARVYRKLVLQDNRLVGGLLINKIDRAGIYRYLIEEGIEVTSFKDRLLQPDFGLLSLPDTIWQQQLAK</sequence>
<reference evidence="6" key="1">
    <citation type="journal article" date="2014" name="Gene">
        <title>Genome-guided analysis of transformation efficiency and carbon dioxide assimilation by Moorella thermoacetica Y72.</title>
        <authorList>
            <person name="Tsukahara K."/>
            <person name="Kita A."/>
            <person name="Nakashimada Y."/>
            <person name="Hoshino T."/>
            <person name="Murakami K."/>
        </authorList>
    </citation>
    <scope>NUCLEOTIDE SEQUENCE [LARGE SCALE GENOMIC DNA]</scope>
    <source>
        <strain evidence="6">Y72</strain>
    </source>
</reference>
<evidence type="ECO:0000259" key="4">
    <source>
        <dbReference type="Pfam" id="PF07992"/>
    </source>
</evidence>
<feature type="domain" description="NADH-rubredoxin oxidoreductase C-terminal" evidence="5">
    <location>
        <begin position="310"/>
        <end position="378"/>
    </location>
</feature>
<proteinExistence type="predicted"/>
<evidence type="ECO:0000256" key="2">
    <source>
        <dbReference type="ARBA" id="ARBA00022630"/>
    </source>
</evidence>
<dbReference type="Gene3D" id="3.50.50.60">
    <property type="entry name" value="FAD/NAD(P)-binding domain"/>
    <property type="match status" value="2"/>
</dbReference>
<dbReference type="PRINTS" id="PR00411">
    <property type="entry name" value="PNDRDTASEI"/>
</dbReference>
<dbReference type="PANTHER" id="PTHR43429">
    <property type="entry name" value="PYRIDINE NUCLEOTIDE-DISULFIDE OXIDOREDUCTASE DOMAIN-CONTAINING"/>
    <property type="match status" value="1"/>
</dbReference>
<gene>
    <name evidence="6" type="ORF">MTY_2410</name>
</gene>
<evidence type="ECO:0000256" key="3">
    <source>
        <dbReference type="ARBA" id="ARBA00022827"/>
    </source>
</evidence>
<dbReference type="InterPro" id="IPR023753">
    <property type="entry name" value="FAD/NAD-binding_dom"/>
</dbReference>
<protein>
    <submittedName>
        <fullName evidence="6">Uncharacterized NAD(FAD)-dependent dehydrogenases</fullName>
    </submittedName>
</protein>
<dbReference type="RefSeq" id="WP_025774787.1">
    <property type="nucleotide sequence ID" value="NZ_DF238840.1"/>
</dbReference>
<dbReference type="EMBL" id="DF238840">
    <property type="protein sequence ID" value="GAF27069.1"/>
    <property type="molecule type" value="Genomic_DNA"/>
</dbReference>
<dbReference type="PANTHER" id="PTHR43429:SF3">
    <property type="entry name" value="NITRITE REDUCTASE [NAD(P)H]"/>
    <property type="match status" value="1"/>
</dbReference>
<organism evidence="6">
    <name type="scientific">Moorella thermoacetica Y72</name>
    <dbReference type="NCBI Taxonomy" id="1325331"/>
    <lineage>
        <taxon>Bacteria</taxon>
        <taxon>Bacillati</taxon>
        <taxon>Bacillota</taxon>
        <taxon>Clostridia</taxon>
        <taxon>Neomoorellales</taxon>
        <taxon>Neomoorellaceae</taxon>
        <taxon>Neomoorella</taxon>
    </lineage>
</organism>
<keyword evidence="3" id="KW-0274">FAD</keyword>
<dbReference type="Pfam" id="PF18267">
    <property type="entry name" value="Rubredoxin_C"/>
    <property type="match status" value="1"/>
</dbReference>
<evidence type="ECO:0000256" key="1">
    <source>
        <dbReference type="ARBA" id="ARBA00001974"/>
    </source>
</evidence>
<keyword evidence="2" id="KW-0285">Flavoprotein</keyword>
<dbReference type="PRINTS" id="PR00368">
    <property type="entry name" value="FADPNR"/>
</dbReference>
<feature type="domain" description="FAD/NAD(P)-binding" evidence="4">
    <location>
        <begin position="2"/>
        <end position="291"/>
    </location>
</feature>
<evidence type="ECO:0000313" key="6">
    <source>
        <dbReference type="EMBL" id="GAF27069.1"/>
    </source>
</evidence>
<dbReference type="SUPFAM" id="SSF51905">
    <property type="entry name" value="FAD/NAD(P)-binding domain"/>
    <property type="match status" value="2"/>
</dbReference>